<feature type="binding site" evidence="5">
    <location>
        <position position="250"/>
    </location>
    <ligand>
        <name>substrate</name>
    </ligand>
</feature>
<dbReference type="Gene3D" id="3.40.50.1820">
    <property type="entry name" value="alpha/beta hydrolase"/>
    <property type="match status" value="1"/>
</dbReference>
<dbReference type="InterPro" id="IPR029058">
    <property type="entry name" value="AB_hydrolase_fold"/>
</dbReference>
<keyword evidence="1 5" id="KW-0719">Serine esterase</keyword>
<comment type="subcellular location">
    <subcellularLocation>
        <location evidence="5">Cytoplasm</location>
    </subcellularLocation>
</comment>
<feature type="active site" evidence="5">
    <location>
        <position position="222"/>
    </location>
</feature>
<comment type="pathway">
    <text evidence="5">Cofactor biosynthesis; biotin biosynthesis.</text>
</comment>
<sequence length="276" mass="30718">MLSKQAPPTKSTEFNIVFIHGWGMNKGVWEAIFPQLDKMQQALREQGINGNLQFVDLLGYGERAEVGKGKEVASFDLQSLCDDLNLRVPKNAILVGWSLGGLVASQLAVKREDIMGLVTVSSSPKFAETEDWPGIKVDVLKKFKSQLVEQTQSTIKRFIAIQNMGIDNQRQQNKLIQDNIFKYPAASGSALSDGLDILLNEDLRSTWSRITCPHLAIFGYLDSLVPRQVIPYIQACTSHTEVEVLRKAAHAPFLSHTEAFIASLQHFLLNLAVIKN</sequence>
<comment type="function">
    <text evidence="5">The physiological role of BioH is to remove the methyl group introduced by BioC when the pimeloyl moiety is complete. It allows to synthesize pimeloyl-ACP via the fatty acid synthetic pathway through the hydrolysis of the ester bonds of pimeloyl-ACP esters.</text>
</comment>
<feature type="active site" evidence="5">
    <location>
        <position position="250"/>
    </location>
</feature>
<comment type="catalytic activity">
    <reaction evidence="5">
        <text>6-carboxyhexanoyl-[ACP] methyl ester + H2O = 6-carboxyhexanoyl-[ACP] + methanol + H(+)</text>
        <dbReference type="Rhea" id="RHEA:42700"/>
        <dbReference type="Rhea" id="RHEA-COMP:9955"/>
        <dbReference type="Rhea" id="RHEA-COMP:10186"/>
        <dbReference type="ChEBI" id="CHEBI:15377"/>
        <dbReference type="ChEBI" id="CHEBI:15378"/>
        <dbReference type="ChEBI" id="CHEBI:17790"/>
        <dbReference type="ChEBI" id="CHEBI:78846"/>
        <dbReference type="ChEBI" id="CHEBI:82735"/>
        <dbReference type="EC" id="3.1.1.85"/>
    </reaction>
</comment>
<dbReference type="InterPro" id="IPR000073">
    <property type="entry name" value="AB_hydrolase_1"/>
</dbReference>
<comment type="similarity">
    <text evidence="5">Belongs to the AB hydrolase superfamily. Carboxylesterase BioH family.</text>
</comment>
<reference evidence="8" key="1">
    <citation type="journal article" date="2019" name="Int. J. Syst. Evol. Microbiol.">
        <title>The Global Catalogue of Microorganisms (GCM) 10K type strain sequencing project: providing services to taxonomists for standard genome sequencing and annotation.</title>
        <authorList>
            <consortium name="The Broad Institute Genomics Platform"/>
            <consortium name="The Broad Institute Genome Sequencing Center for Infectious Disease"/>
            <person name="Wu L."/>
            <person name="Ma J."/>
        </authorList>
    </citation>
    <scope>NUCLEOTIDE SEQUENCE [LARGE SCALE GENOMIC DNA]</scope>
    <source>
        <strain evidence="8">KCTC 52473</strain>
    </source>
</reference>
<evidence type="ECO:0000256" key="2">
    <source>
        <dbReference type="ARBA" id="ARBA00022490"/>
    </source>
</evidence>
<dbReference type="NCBIfam" id="TIGR01738">
    <property type="entry name" value="bioH"/>
    <property type="match status" value="1"/>
</dbReference>
<feature type="binding site" evidence="5">
    <location>
        <begin position="158"/>
        <end position="162"/>
    </location>
    <ligand>
        <name>substrate</name>
    </ligand>
</feature>
<keyword evidence="4 5" id="KW-0378">Hydrolase</keyword>
<dbReference type="Pfam" id="PF12697">
    <property type="entry name" value="Abhydrolase_6"/>
    <property type="match status" value="1"/>
</dbReference>
<feature type="binding site" evidence="5">
    <location>
        <begin position="98"/>
        <end position="99"/>
    </location>
    <ligand>
        <name>substrate</name>
    </ligand>
</feature>
<evidence type="ECO:0000256" key="5">
    <source>
        <dbReference type="HAMAP-Rule" id="MF_01260"/>
    </source>
</evidence>
<dbReference type="PANTHER" id="PTHR43194:SF5">
    <property type="entry name" value="PIMELOYL-[ACYL-CARRIER PROTEIN] METHYL ESTER ESTERASE"/>
    <property type="match status" value="1"/>
</dbReference>
<keyword evidence="2 5" id="KW-0963">Cytoplasm</keyword>
<proteinExistence type="inferred from homology"/>
<name>A0ABV7FVS0_9ALTE</name>
<evidence type="ECO:0000313" key="7">
    <source>
        <dbReference type="EMBL" id="MFC3122592.1"/>
    </source>
</evidence>
<comment type="subunit">
    <text evidence="5">Monomer.</text>
</comment>
<evidence type="ECO:0000256" key="3">
    <source>
        <dbReference type="ARBA" id="ARBA00022756"/>
    </source>
</evidence>
<dbReference type="RefSeq" id="WP_376920720.1">
    <property type="nucleotide sequence ID" value="NZ_JBHRSW010000029.1"/>
</dbReference>
<dbReference type="SUPFAM" id="SSF53474">
    <property type="entry name" value="alpha/beta-Hydrolases"/>
    <property type="match status" value="1"/>
</dbReference>
<dbReference type="InterPro" id="IPR010076">
    <property type="entry name" value="BioH"/>
</dbReference>
<feature type="active site" description="Nucleophile" evidence="5">
    <location>
        <position position="98"/>
    </location>
</feature>
<evidence type="ECO:0000256" key="1">
    <source>
        <dbReference type="ARBA" id="ARBA00022487"/>
    </source>
</evidence>
<dbReference type="Proteomes" id="UP001595478">
    <property type="component" value="Unassembled WGS sequence"/>
</dbReference>
<gene>
    <name evidence="5 7" type="primary">bioH</name>
    <name evidence="7" type="ORF">ACFOHL_13285</name>
</gene>
<accession>A0ABV7FVS0</accession>
<feature type="binding site" evidence="5">
    <location>
        <position position="22"/>
    </location>
    <ligand>
        <name>substrate</name>
    </ligand>
</feature>
<dbReference type="EC" id="3.1.1.85" evidence="5"/>
<dbReference type="PANTHER" id="PTHR43194">
    <property type="entry name" value="HYDROLASE ALPHA/BETA FOLD FAMILY"/>
    <property type="match status" value="1"/>
</dbReference>
<dbReference type="HAMAP" id="MF_01260">
    <property type="entry name" value="Carboxylester"/>
    <property type="match status" value="1"/>
</dbReference>
<evidence type="ECO:0000313" key="8">
    <source>
        <dbReference type="Proteomes" id="UP001595478"/>
    </source>
</evidence>
<evidence type="ECO:0000256" key="4">
    <source>
        <dbReference type="ARBA" id="ARBA00022801"/>
    </source>
</evidence>
<dbReference type="InterPro" id="IPR050228">
    <property type="entry name" value="Carboxylesterase_BioH"/>
</dbReference>
<comment type="caution">
    <text evidence="7">The sequence shown here is derived from an EMBL/GenBank/DDBJ whole genome shotgun (WGS) entry which is preliminary data.</text>
</comment>
<dbReference type="EMBL" id="JBHRSW010000029">
    <property type="protein sequence ID" value="MFC3122592.1"/>
    <property type="molecule type" value="Genomic_DNA"/>
</dbReference>
<keyword evidence="3 5" id="KW-0093">Biotin biosynthesis</keyword>
<dbReference type="GO" id="GO:0090499">
    <property type="term" value="F:pimelyl-[acyl-carrier protein] methyl ester esterase activity"/>
    <property type="evidence" value="ECO:0007669"/>
    <property type="project" value="UniProtKB-EC"/>
</dbReference>
<protein>
    <recommendedName>
        <fullName evidence="5">Pimeloyl-[acyl-carrier protein] methyl ester esterase</fullName>
        <ecNumber evidence="5">3.1.1.85</ecNumber>
    </recommendedName>
    <alternativeName>
        <fullName evidence="5">Biotin synthesis protein BioH</fullName>
    </alternativeName>
    <alternativeName>
        <fullName evidence="5">Carboxylesterase BioH</fullName>
    </alternativeName>
</protein>
<organism evidence="7 8">
    <name type="scientific">Agaribacter flavus</name>
    <dbReference type="NCBI Taxonomy" id="1902781"/>
    <lineage>
        <taxon>Bacteria</taxon>
        <taxon>Pseudomonadati</taxon>
        <taxon>Pseudomonadota</taxon>
        <taxon>Gammaproteobacteria</taxon>
        <taxon>Alteromonadales</taxon>
        <taxon>Alteromonadaceae</taxon>
        <taxon>Agaribacter</taxon>
    </lineage>
</organism>
<evidence type="ECO:0000259" key="6">
    <source>
        <dbReference type="Pfam" id="PF12697"/>
    </source>
</evidence>
<keyword evidence="8" id="KW-1185">Reference proteome</keyword>
<feature type="domain" description="AB hydrolase-1" evidence="6">
    <location>
        <begin position="16"/>
        <end position="262"/>
    </location>
</feature>